<gene>
    <name evidence="1" type="ORF">DERP_006565</name>
</gene>
<keyword evidence="2" id="KW-1185">Reference proteome</keyword>
<proteinExistence type="predicted"/>
<evidence type="ECO:0000313" key="2">
    <source>
        <dbReference type="Proteomes" id="UP000887458"/>
    </source>
</evidence>
<sequence>MLSNLLPITNNNKSHQSNSFLSDDIDGSIDLLFFPIHCQHRGITVMSSASCFPILLLHQVSLRAIKSIFD</sequence>
<organism evidence="1 2">
    <name type="scientific">Dermatophagoides pteronyssinus</name>
    <name type="common">European house dust mite</name>
    <dbReference type="NCBI Taxonomy" id="6956"/>
    <lineage>
        <taxon>Eukaryota</taxon>
        <taxon>Metazoa</taxon>
        <taxon>Ecdysozoa</taxon>
        <taxon>Arthropoda</taxon>
        <taxon>Chelicerata</taxon>
        <taxon>Arachnida</taxon>
        <taxon>Acari</taxon>
        <taxon>Acariformes</taxon>
        <taxon>Sarcoptiformes</taxon>
        <taxon>Astigmata</taxon>
        <taxon>Psoroptidia</taxon>
        <taxon>Analgoidea</taxon>
        <taxon>Pyroglyphidae</taxon>
        <taxon>Dermatophagoidinae</taxon>
        <taxon>Dermatophagoides</taxon>
    </lineage>
</organism>
<accession>A0ABQ8IQR3</accession>
<reference evidence="1 2" key="1">
    <citation type="journal article" date="2018" name="J. Allergy Clin. Immunol.">
        <title>High-quality assembly of Dermatophagoides pteronyssinus genome and transcriptome reveals a wide range of novel allergens.</title>
        <authorList>
            <person name="Liu X.Y."/>
            <person name="Yang K.Y."/>
            <person name="Wang M.Q."/>
            <person name="Kwok J.S."/>
            <person name="Zeng X."/>
            <person name="Yang Z."/>
            <person name="Xiao X.J."/>
            <person name="Lau C.P."/>
            <person name="Li Y."/>
            <person name="Huang Z.M."/>
            <person name="Ba J.G."/>
            <person name="Yim A.K."/>
            <person name="Ouyang C.Y."/>
            <person name="Ngai S.M."/>
            <person name="Chan T.F."/>
            <person name="Leung E.L."/>
            <person name="Liu L."/>
            <person name="Liu Z.G."/>
            <person name="Tsui S.K."/>
        </authorList>
    </citation>
    <scope>NUCLEOTIDE SEQUENCE [LARGE SCALE GENOMIC DNA]</scope>
    <source>
        <strain evidence="1">Derp</strain>
    </source>
</reference>
<dbReference type="Proteomes" id="UP000887458">
    <property type="component" value="Unassembled WGS sequence"/>
</dbReference>
<reference evidence="1 2" key="2">
    <citation type="journal article" date="2022" name="Mol. Biol. Evol.">
        <title>Comparative Genomics Reveals Insights into the Divergent Evolution of Astigmatic Mites and Household Pest Adaptations.</title>
        <authorList>
            <person name="Xiong Q."/>
            <person name="Wan A.T."/>
            <person name="Liu X."/>
            <person name="Fung C.S."/>
            <person name="Xiao X."/>
            <person name="Malainual N."/>
            <person name="Hou J."/>
            <person name="Wang L."/>
            <person name="Wang M."/>
            <person name="Yang K.Y."/>
            <person name="Cui Y."/>
            <person name="Leung E.L."/>
            <person name="Nong W."/>
            <person name="Shin S.K."/>
            <person name="Au S.W."/>
            <person name="Jeong K.Y."/>
            <person name="Chew F.T."/>
            <person name="Hui J.H."/>
            <person name="Leung T.F."/>
            <person name="Tungtrongchitr A."/>
            <person name="Zhong N."/>
            <person name="Liu Z."/>
            <person name="Tsui S.K."/>
        </authorList>
    </citation>
    <scope>NUCLEOTIDE SEQUENCE [LARGE SCALE GENOMIC DNA]</scope>
    <source>
        <strain evidence="1">Derp</strain>
    </source>
</reference>
<evidence type="ECO:0000313" key="1">
    <source>
        <dbReference type="EMBL" id="KAH9412603.1"/>
    </source>
</evidence>
<dbReference type="EMBL" id="NJHN03000129">
    <property type="protein sequence ID" value="KAH9412603.1"/>
    <property type="molecule type" value="Genomic_DNA"/>
</dbReference>
<comment type="caution">
    <text evidence="1">The sequence shown here is derived from an EMBL/GenBank/DDBJ whole genome shotgun (WGS) entry which is preliminary data.</text>
</comment>
<name>A0ABQ8IQR3_DERPT</name>
<protein>
    <submittedName>
        <fullName evidence="1">Uncharacterized protein</fullName>
    </submittedName>
</protein>